<dbReference type="Gene3D" id="3.40.50.720">
    <property type="entry name" value="NAD(P)-binding Rossmann-like Domain"/>
    <property type="match status" value="1"/>
</dbReference>
<dbReference type="EMBL" id="AP024110">
    <property type="protein sequence ID" value="BCM24923.1"/>
    <property type="molecule type" value="Genomic_DNA"/>
</dbReference>
<organism evidence="3 4">
    <name type="scientific">Methyloradius palustris</name>
    <dbReference type="NCBI Taxonomy" id="2778876"/>
    <lineage>
        <taxon>Bacteria</taxon>
        <taxon>Pseudomonadati</taxon>
        <taxon>Pseudomonadota</taxon>
        <taxon>Betaproteobacteria</taxon>
        <taxon>Nitrosomonadales</taxon>
        <taxon>Methylophilaceae</taxon>
        <taxon>Methyloradius</taxon>
    </lineage>
</organism>
<evidence type="ECO:0000256" key="1">
    <source>
        <dbReference type="ARBA" id="ARBA00023002"/>
    </source>
</evidence>
<evidence type="ECO:0000313" key="3">
    <source>
        <dbReference type="EMBL" id="BCM24923.1"/>
    </source>
</evidence>
<proteinExistence type="predicted"/>
<name>A0A8D5G2M9_9PROT</name>
<sequence length="343" mass="36967">MKTSDKDLKAILNKTPIVERKTIAKQKFTAKEKLTERGVVMEGTKVEKPYILHFITPAKNASPFDVNMAYDAGYDAIAQYTNVQPNEVTGLVQDAIFSRGPRGVWRTGMLIGGRDVDLAMDMLETARKSMVPPFEISVFADPSGAFTTSAAMMARVEQLLEKHFGGDLNGRKVSVFGATGPVGGCSAVIAAKYGATVELVAHKTLADVQAKADAYNARYGTNIQYVDGSTDELKQKVLENTDVALCCASAGVRVLTIDLMKSSKSLKVVADVNAVPPTGAEGVGVMADGVLIEGTNIYGIGALAIGNIKYQTQQRLFKRMLEGQSHVYIDFITAFELARKDLV</sequence>
<dbReference type="InterPro" id="IPR015259">
    <property type="entry name" value="Methyl-teptahyd_DH_N"/>
</dbReference>
<dbReference type="Gene3D" id="3.40.50.10280">
    <property type="entry name" value="Methylene-tetrahydromethanopterin dehydrogenase, N-terminal domain"/>
    <property type="match status" value="1"/>
</dbReference>
<accession>A0A8D5G2M9</accession>
<keyword evidence="1" id="KW-0560">Oxidoreductase</keyword>
<reference evidence="3" key="1">
    <citation type="journal article" date="2021" name="Arch. Microbiol.">
        <title>Methyloradius palustris gen. nov., sp. nov., a methanol-oxidizing bacterium isolated from snow.</title>
        <authorList>
            <person name="Miyadera T."/>
            <person name="Kojima H."/>
            <person name="Fukui M."/>
        </authorList>
    </citation>
    <scope>NUCLEOTIDE SEQUENCE</scope>
    <source>
        <strain evidence="3">Zm11</strain>
    </source>
</reference>
<keyword evidence="4" id="KW-1185">Reference proteome</keyword>
<dbReference type="SUPFAM" id="SSF53223">
    <property type="entry name" value="Aminoacid dehydrogenase-like, N-terminal domain"/>
    <property type="match status" value="1"/>
</dbReference>
<feature type="domain" description="Methylene-tetrahydromethanopterin dehydrogenase N-terminal" evidence="2">
    <location>
        <begin position="63"/>
        <end position="143"/>
    </location>
</feature>
<dbReference type="Pfam" id="PF09176">
    <property type="entry name" value="Mpt_N"/>
    <property type="match status" value="1"/>
</dbReference>
<protein>
    <submittedName>
        <fullName evidence="3">Methylenetetrahydromethanopterin dehydrogenase</fullName>
    </submittedName>
</protein>
<evidence type="ECO:0000313" key="4">
    <source>
        <dbReference type="Proteomes" id="UP000826722"/>
    </source>
</evidence>
<evidence type="ECO:0000259" key="2">
    <source>
        <dbReference type="Pfam" id="PF09176"/>
    </source>
</evidence>
<dbReference type="AlphaFoldDB" id="A0A8D5G2M9"/>
<dbReference type="GO" id="GO:0016491">
    <property type="term" value="F:oxidoreductase activity"/>
    <property type="evidence" value="ECO:0007669"/>
    <property type="project" value="UniProtKB-KW"/>
</dbReference>
<dbReference type="KEGG" id="mpau:ZMTM_11820"/>
<dbReference type="InterPro" id="IPR046346">
    <property type="entry name" value="Aminoacid_DH-like_N_sf"/>
</dbReference>
<dbReference type="SUPFAM" id="SSF51735">
    <property type="entry name" value="NAD(P)-binding Rossmann-fold domains"/>
    <property type="match status" value="1"/>
</dbReference>
<gene>
    <name evidence="3" type="ORF">ZMTM_11820</name>
</gene>
<dbReference type="InterPro" id="IPR037089">
    <property type="entry name" value="Methyl-teptahyd_DH_N_sf"/>
</dbReference>
<dbReference type="InterPro" id="IPR036291">
    <property type="entry name" value="NAD(P)-bd_dom_sf"/>
</dbReference>
<dbReference type="Proteomes" id="UP000826722">
    <property type="component" value="Chromosome"/>
</dbReference>